<dbReference type="GO" id="GO:0090575">
    <property type="term" value="C:RNA polymerase II transcription regulator complex"/>
    <property type="evidence" value="ECO:0007669"/>
    <property type="project" value="TreeGrafter"/>
</dbReference>
<evidence type="ECO:0000313" key="6">
    <source>
        <dbReference type="Proteomes" id="UP000245764"/>
    </source>
</evidence>
<feature type="region of interest" description="Disordered" evidence="3">
    <location>
        <begin position="1"/>
        <end position="71"/>
    </location>
</feature>
<feature type="region of interest" description="Disordered" evidence="3">
    <location>
        <begin position="388"/>
        <end position="407"/>
    </location>
</feature>
<evidence type="ECO:0000256" key="2">
    <source>
        <dbReference type="ARBA" id="ARBA00023242"/>
    </source>
</evidence>
<dbReference type="InterPro" id="IPR050936">
    <property type="entry name" value="AP-1-like"/>
</dbReference>
<evidence type="ECO:0000256" key="3">
    <source>
        <dbReference type="SAM" id="MobiDB-lite"/>
    </source>
</evidence>
<dbReference type="AlphaFoldDB" id="A0A2H1H7X8"/>
<dbReference type="GO" id="GO:0001228">
    <property type="term" value="F:DNA-binding transcription activator activity, RNA polymerase II-specific"/>
    <property type="evidence" value="ECO:0007669"/>
    <property type="project" value="TreeGrafter"/>
</dbReference>
<keyword evidence="2" id="KW-0539">Nucleus</keyword>
<dbReference type="SUPFAM" id="SSF57959">
    <property type="entry name" value="Leucine zipper domain"/>
    <property type="match status" value="1"/>
</dbReference>
<dbReference type="PROSITE" id="PS00036">
    <property type="entry name" value="BZIP_BASIC"/>
    <property type="match status" value="1"/>
</dbReference>
<reference evidence="6" key="1">
    <citation type="submission" date="2017-05" db="EMBL/GenBank/DDBJ databases">
        <authorList>
            <person name="Song R."/>
            <person name="Chenine A.L."/>
            <person name="Ruprecht R.M."/>
        </authorList>
    </citation>
    <scope>NUCLEOTIDE SEQUENCE [LARGE SCALE GENOMIC DNA]</scope>
</reference>
<evidence type="ECO:0000256" key="1">
    <source>
        <dbReference type="ARBA" id="ARBA00004123"/>
    </source>
</evidence>
<feature type="compositionally biased region" description="Polar residues" evidence="3">
    <location>
        <begin position="394"/>
        <end position="407"/>
    </location>
</feature>
<dbReference type="CDD" id="cd14688">
    <property type="entry name" value="bZIP_YAP"/>
    <property type="match status" value="1"/>
</dbReference>
<protein>
    <recommendedName>
        <fullName evidence="4">BZIP domain-containing protein</fullName>
    </recommendedName>
</protein>
<name>A0A2H1H7X8_ZYMTR</name>
<sequence>MDASPARSASSGGVVTMSPDSATSTPAIKQEHIILNKKRPGPKRDAKPAQSEKLQRNRQAQRTHRERKEQYTKDLEAEVMRLKEIFVNISHERDAANRARDDAVSERNHLLEENQRLRSKLDMSASTYGTDSGYSGIPTSGLPTRTNSVCMSDEPSKISPSTSFVGCAIPDEASNKPPGHAWEESQSRCAASSWTIVDAKPATSSPSDSQPTPNATILTAPIDYDELGLDFVLTLERPCMTHLQYLTVRAHNCQVSEDYEMGGQPMEVPDDGENQHISGHAPMFTAPPPSHIQENPGARYPSELPKVQREDLLKLLDLSSQLQVNEPELPPVKAWIRLMQDERFWGLSGEELATLKKVLLGKVHCYRFGAVVEEADIISALQEVLDGKEKGSPASASNSSPCTIKQG</sequence>
<dbReference type="Proteomes" id="UP000245764">
    <property type="component" value="Chromosome 13"/>
</dbReference>
<feature type="compositionally biased region" description="Polar residues" evidence="3">
    <location>
        <begin position="7"/>
        <end position="27"/>
    </location>
</feature>
<dbReference type="InterPro" id="IPR046347">
    <property type="entry name" value="bZIP_sf"/>
</dbReference>
<gene>
    <name evidence="5" type="ORF">ZT1E4_G11185</name>
</gene>
<comment type="subcellular location">
    <subcellularLocation>
        <location evidence="1">Nucleus</location>
    </subcellularLocation>
</comment>
<feature type="domain" description="BZIP" evidence="4">
    <location>
        <begin position="53"/>
        <end position="67"/>
    </location>
</feature>
<organism evidence="5 6">
    <name type="scientific">Zymoseptoria tritici ST99CH_1E4</name>
    <dbReference type="NCBI Taxonomy" id="1276532"/>
    <lineage>
        <taxon>Eukaryota</taxon>
        <taxon>Fungi</taxon>
        <taxon>Dikarya</taxon>
        <taxon>Ascomycota</taxon>
        <taxon>Pezizomycotina</taxon>
        <taxon>Dothideomycetes</taxon>
        <taxon>Dothideomycetidae</taxon>
        <taxon>Mycosphaerellales</taxon>
        <taxon>Mycosphaerellaceae</taxon>
        <taxon>Zymoseptoria</taxon>
    </lineage>
</organism>
<proteinExistence type="predicted"/>
<dbReference type="InterPro" id="IPR004827">
    <property type="entry name" value="bZIP"/>
</dbReference>
<evidence type="ECO:0000313" key="5">
    <source>
        <dbReference type="EMBL" id="SMR61872.1"/>
    </source>
</evidence>
<dbReference type="PANTHER" id="PTHR40621:SF6">
    <property type="entry name" value="AP-1-LIKE TRANSCRIPTION FACTOR YAP1-RELATED"/>
    <property type="match status" value="1"/>
</dbReference>
<evidence type="ECO:0000259" key="4">
    <source>
        <dbReference type="PROSITE" id="PS00036"/>
    </source>
</evidence>
<dbReference type="GO" id="GO:0000976">
    <property type="term" value="F:transcription cis-regulatory region binding"/>
    <property type="evidence" value="ECO:0007669"/>
    <property type="project" value="InterPro"/>
</dbReference>
<dbReference type="EMBL" id="LT854265">
    <property type="protein sequence ID" value="SMR61872.1"/>
    <property type="molecule type" value="Genomic_DNA"/>
</dbReference>
<dbReference type="PANTHER" id="PTHR40621">
    <property type="entry name" value="TRANSCRIPTION FACTOR KAPC-RELATED"/>
    <property type="match status" value="1"/>
</dbReference>
<accession>A0A2H1H7X8</accession>
<dbReference type="Gene3D" id="1.20.5.170">
    <property type="match status" value="1"/>
</dbReference>